<proteinExistence type="predicted"/>
<dbReference type="InterPro" id="IPR036249">
    <property type="entry name" value="Thioredoxin-like_sf"/>
</dbReference>
<evidence type="ECO:0000256" key="5">
    <source>
        <dbReference type="ARBA" id="ARBA00023002"/>
    </source>
</evidence>
<evidence type="ECO:0000256" key="2">
    <source>
        <dbReference type="ARBA" id="ARBA00022723"/>
    </source>
</evidence>
<dbReference type="Pfam" id="PF13640">
    <property type="entry name" value="2OG-FeII_Oxy_3"/>
    <property type="match status" value="1"/>
</dbReference>
<evidence type="ECO:0000256" key="4">
    <source>
        <dbReference type="ARBA" id="ARBA00022964"/>
    </source>
</evidence>
<evidence type="ECO:0000256" key="6">
    <source>
        <dbReference type="ARBA" id="ARBA00023004"/>
    </source>
</evidence>
<name>A0ABN1ESK4_9PROT</name>
<organism evidence="8 9">
    <name type="scientific">Craurococcus roseus</name>
    <dbReference type="NCBI Taxonomy" id="77585"/>
    <lineage>
        <taxon>Bacteria</taxon>
        <taxon>Pseudomonadati</taxon>
        <taxon>Pseudomonadota</taxon>
        <taxon>Alphaproteobacteria</taxon>
        <taxon>Acetobacterales</taxon>
        <taxon>Acetobacteraceae</taxon>
        <taxon>Craurococcus</taxon>
    </lineage>
</organism>
<protein>
    <recommendedName>
        <fullName evidence="7">Fe2OG dioxygenase domain-containing protein</fullName>
    </recommendedName>
</protein>
<dbReference type="Proteomes" id="UP001501588">
    <property type="component" value="Unassembled WGS sequence"/>
</dbReference>
<dbReference type="Gene3D" id="3.40.30.10">
    <property type="entry name" value="Glutaredoxin"/>
    <property type="match status" value="1"/>
</dbReference>
<dbReference type="Gene3D" id="2.60.120.620">
    <property type="entry name" value="q2cbj1_9rhob like domain"/>
    <property type="match status" value="1"/>
</dbReference>
<keyword evidence="9" id="KW-1185">Reference proteome</keyword>
<comment type="caution">
    <text evidence="8">The sequence shown here is derived from an EMBL/GenBank/DDBJ whole genome shotgun (WGS) entry which is preliminary data.</text>
</comment>
<evidence type="ECO:0000259" key="7">
    <source>
        <dbReference type="PROSITE" id="PS51471"/>
    </source>
</evidence>
<evidence type="ECO:0000313" key="9">
    <source>
        <dbReference type="Proteomes" id="UP001501588"/>
    </source>
</evidence>
<evidence type="ECO:0000256" key="1">
    <source>
        <dbReference type="ARBA" id="ARBA00001961"/>
    </source>
</evidence>
<keyword evidence="2" id="KW-0479">Metal-binding</keyword>
<dbReference type="SMART" id="SM00702">
    <property type="entry name" value="P4Hc"/>
    <property type="match status" value="1"/>
</dbReference>
<evidence type="ECO:0000256" key="3">
    <source>
        <dbReference type="ARBA" id="ARBA00022896"/>
    </source>
</evidence>
<keyword evidence="3" id="KW-0847">Vitamin C</keyword>
<dbReference type="PROSITE" id="PS51471">
    <property type="entry name" value="FE2OG_OXY"/>
    <property type="match status" value="1"/>
</dbReference>
<keyword evidence="6" id="KW-0408">Iron</keyword>
<evidence type="ECO:0000313" key="8">
    <source>
        <dbReference type="EMBL" id="GAA0573489.1"/>
    </source>
</evidence>
<dbReference type="RefSeq" id="WP_343894075.1">
    <property type="nucleotide sequence ID" value="NZ_BAAAFZ010000008.1"/>
</dbReference>
<dbReference type="InterPro" id="IPR006620">
    <property type="entry name" value="Pro_4_hyd_alph"/>
</dbReference>
<dbReference type="InterPro" id="IPR044862">
    <property type="entry name" value="Pro_4_hyd_alph_FE2OG_OXY"/>
</dbReference>
<feature type="domain" description="Fe2OG dioxygenase" evidence="7">
    <location>
        <begin position="261"/>
        <end position="355"/>
    </location>
</feature>
<comment type="cofactor">
    <cofactor evidence="1">
        <name>L-ascorbate</name>
        <dbReference type="ChEBI" id="CHEBI:38290"/>
    </cofactor>
</comment>
<dbReference type="SUPFAM" id="SSF52833">
    <property type="entry name" value="Thioredoxin-like"/>
    <property type="match status" value="1"/>
</dbReference>
<dbReference type="InterPro" id="IPR005123">
    <property type="entry name" value="Oxoglu/Fe-dep_dioxygenase_dom"/>
</dbReference>
<gene>
    <name evidence="8" type="ORF">GCM10009416_10180</name>
</gene>
<keyword evidence="4" id="KW-0223">Dioxygenase</keyword>
<dbReference type="EMBL" id="BAAAFZ010000008">
    <property type="protein sequence ID" value="GAA0573489.1"/>
    <property type="molecule type" value="Genomic_DNA"/>
</dbReference>
<sequence>MVHAKPAAAAPAPPLSPGDPAPWFEAATAANPRFHFAAAAGRYVLMAFPGPASNPGAAGAVAAMREAQASGLLDDDDACGFVVSVDPADDGEGGPRDALPGLRVFRDRDGAVSRRFGLLGRGDGGALRYLPAAVLLDPLLRVVAVEPLDRLPRLIGTLRGLPPPGLHAGGAEAPAPVLVLPRVLEPALCERLVAVYEAGGGVESGFMVERDGRTVGVYDDSRKRRRDQPIEDEALREAIRARISRRIAPEMRKAFQFEATRIERYIVACYDGASGGHFRAHRDNTTPATAHRRFAVTMNLNDGFEGGELWFPEFGPRRYRPPAGGAVVFSCSLLHEARPVTAGRRYALLPFLYDEAAARVREANAGSLAEPAAAE</sequence>
<accession>A0ABN1ESK4</accession>
<keyword evidence="5" id="KW-0560">Oxidoreductase</keyword>
<reference evidence="8 9" key="1">
    <citation type="journal article" date="2019" name="Int. J. Syst. Evol. Microbiol.">
        <title>The Global Catalogue of Microorganisms (GCM) 10K type strain sequencing project: providing services to taxonomists for standard genome sequencing and annotation.</title>
        <authorList>
            <consortium name="The Broad Institute Genomics Platform"/>
            <consortium name="The Broad Institute Genome Sequencing Center for Infectious Disease"/>
            <person name="Wu L."/>
            <person name="Ma J."/>
        </authorList>
    </citation>
    <scope>NUCLEOTIDE SEQUENCE [LARGE SCALE GENOMIC DNA]</scope>
    <source>
        <strain evidence="8 9">JCM 9933</strain>
    </source>
</reference>